<dbReference type="WBParaSite" id="maker-uti_cns_0007724-snap-gene-0.4-mRNA-1">
    <property type="protein sequence ID" value="maker-uti_cns_0007724-snap-gene-0.4-mRNA-1"/>
    <property type="gene ID" value="maker-uti_cns_0007724-snap-gene-0.4"/>
</dbReference>
<dbReference type="Pfam" id="PF02931">
    <property type="entry name" value="Neur_chan_LBD"/>
    <property type="match status" value="1"/>
</dbReference>
<reference evidence="4" key="1">
    <citation type="submission" date="2016-11" db="UniProtKB">
        <authorList>
            <consortium name="WormBaseParasite"/>
        </authorList>
    </citation>
    <scope>IDENTIFICATION</scope>
</reference>
<feature type="domain" description="Neurotransmitter-gated ion-channel ligand-binding" evidence="2">
    <location>
        <begin position="42"/>
        <end position="130"/>
    </location>
</feature>
<accession>A0A1I8HSF9</accession>
<dbReference type="GO" id="GO:0016020">
    <property type="term" value="C:membrane"/>
    <property type="evidence" value="ECO:0007669"/>
    <property type="project" value="InterPro"/>
</dbReference>
<evidence type="ECO:0000259" key="2">
    <source>
        <dbReference type="Pfam" id="PF02931"/>
    </source>
</evidence>
<dbReference type="SUPFAM" id="SSF63712">
    <property type="entry name" value="Nicotinic receptor ligand binding domain-like"/>
    <property type="match status" value="1"/>
</dbReference>
<keyword evidence="3" id="KW-1185">Reference proteome</keyword>
<feature type="compositionally biased region" description="Low complexity" evidence="1">
    <location>
        <begin position="11"/>
        <end position="21"/>
    </location>
</feature>
<evidence type="ECO:0000313" key="4">
    <source>
        <dbReference type="WBParaSite" id="maker-uti_cns_0007724-snap-gene-0.4-mRNA-1"/>
    </source>
</evidence>
<proteinExistence type="predicted"/>
<evidence type="ECO:0000256" key="1">
    <source>
        <dbReference type="SAM" id="MobiDB-lite"/>
    </source>
</evidence>
<sequence>MFRRRNRPKSGESLSGSSGDGRNWPWDALNATELEGRSFEYQIKAAVMQEYQKNSRPVLKDSDSVKVFVGFSLFHILDTDEKYQTIKSLISVRLRWTDQYLQWDPEEFGNTSKIWMYANSIWLPDILISN</sequence>
<dbReference type="Proteomes" id="UP000095280">
    <property type="component" value="Unplaced"/>
</dbReference>
<protein>
    <submittedName>
        <fullName evidence="4">Neur_chan_LBD domain-containing protein</fullName>
    </submittedName>
</protein>
<organism evidence="3 4">
    <name type="scientific">Macrostomum lignano</name>
    <dbReference type="NCBI Taxonomy" id="282301"/>
    <lineage>
        <taxon>Eukaryota</taxon>
        <taxon>Metazoa</taxon>
        <taxon>Spiralia</taxon>
        <taxon>Lophotrochozoa</taxon>
        <taxon>Platyhelminthes</taxon>
        <taxon>Rhabditophora</taxon>
        <taxon>Macrostomorpha</taxon>
        <taxon>Macrostomida</taxon>
        <taxon>Macrostomidae</taxon>
        <taxon>Macrostomum</taxon>
    </lineage>
</organism>
<dbReference type="Gene3D" id="2.70.170.10">
    <property type="entry name" value="Neurotransmitter-gated ion-channel ligand-binding domain"/>
    <property type="match status" value="1"/>
</dbReference>
<evidence type="ECO:0000313" key="3">
    <source>
        <dbReference type="Proteomes" id="UP000095280"/>
    </source>
</evidence>
<dbReference type="InterPro" id="IPR036734">
    <property type="entry name" value="Neur_chan_lig-bd_sf"/>
</dbReference>
<dbReference type="AlphaFoldDB" id="A0A1I8HSF9"/>
<feature type="region of interest" description="Disordered" evidence="1">
    <location>
        <begin position="1"/>
        <end position="25"/>
    </location>
</feature>
<name>A0A1I8HSF9_9PLAT</name>
<dbReference type="InterPro" id="IPR006202">
    <property type="entry name" value="Neur_chan_lig-bd"/>
</dbReference>
<dbReference type="GO" id="GO:0005230">
    <property type="term" value="F:extracellular ligand-gated monoatomic ion channel activity"/>
    <property type="evidence" value="ECO:0007669"/>
    <property type="project" value="InterPro"/>
</dbReference>